<dbReference type="GO" id="GO:0005975">
    <property type="term" value="P:carbohydrate metabolic process"/>
    <property type="evidence" value="ECO:0007669"/>
    <property type="project" value="InterPro"/>
</dbReference>
<dbReference type="GO" id="GO:0008422">
    <property type="term" value="F:beta-glucosidase activity"/>
    <property type="evidence" value="ECO:0007669"/>
    <property type="project" value="TreeGrafter"/>
</dbReference>
<proteinExistence type="inferred from homology"/>
<protein>
    <recommendedName>
        <fullName evidence="7">Beta-glucosidase</fullName>
    </recommendedName>
</protein>
<comment type="caution">
    <text evidence="5">The sequence shown here is derived from an EMBL/GenBank/DDBJ whole genome shotgun (WGS) entry which is preliminary data.</text>
</comment>
<gene>
    <name evidence="5" type="ORF">MSPICULIGERA_LOCUS20260</name>
</gene>
<dbReference type="InterPro" id="IPR001360">
    <property type="entry name" value="Glyco_hydro_1"/>
</dbReference>
<dbReference type="PANTHER" id="PTHR10353">
    <property type="entry name" value="GLYCOSYL HYDROLASE"/>
    <property type="match status" value="1"/>
</dbReference>
<keyword evidence="2" id="KW-0378">Hydrolase</keyword>
<sequence>MVLRSNTGLPLTKQNQRRYMLTVELLLNMHLEDSLIIANGRPKLGMTNVNGWTLPGDGVDQSVADRINEMQNYWFIHPFFYGDYPPLMREQIDMLSRQENRTVSRLPRFTELEKLLIKGAIDFFGVNYYITLVAKPYTTYSTAKNWYNFDCMAAGTYLPEDVAPRVPGGWVGNYAEGLRASLVDLYRRYKKPILITENGAMDSQPTAGVYPEGRNDVYRINYLKEHVTAVAKAMKEDDVDIMGYTDDFRRFDEMMENTKYR</sequence>
<evidence type="ECO:0000256" key="1">
    <source>
        <dbReference type="ARBA" id="ARBA00010838"/>
    </source>
</evidence>
<dbReference type="AlphaFoldDB" id="A0AA36D9B0"/>
<dbReference type="InterPro" id="IPR017853">
    <property type="entry name" value="GH"/>
</dbReference>
<dbReference type="EMBL" id="CATQJA010002664">
    <property type="protein sequence ID" value="CAJ0582117.1"/>
    <property type="molecule type" value="Genomic_DNA"/>
</dbReference>
<keyword evidence="6" id="KW-1185">Reference proteome</keyword>
<feature type="non-terminal residue" evidence="5">
    <location>
        <position position="261"/>
    </location>
</feature>
<reference evidence="5" key="1">
    <citation type="submission" date="2023-06" db="EMBL/GenBank/DDBJ databases">
        <authorList>
            <person name="Delattre M."/>
        </authorList>
    </citation>
    <scope>NUCLEOTIDE SEQUENCE</scope>
    <source>
        <strain evidence="5">AF72</strain>
    </source>
</reference>
<evidence type="ECO:0000313" key="6">
    <source>
        <dbReference type="Proteomes" id="UP001177023"/>
    </source>
</evidence>
<evidence type="ECO:0000256" key="2">
    <source>
        <dbReference type="ARBA" id="ARBA00022801"/>
    </source>
</evidence>
<evidence type="ECO:0000256" key="3">
    <source>
        <dbReference type="ARBA" id="ARBA00023295"/>
    </source>
</evidence>
<comment type="similarity">
    <text evidence="1 4">Belongs to the glycosyl hydrolase 1 family.</text>
</comment>
<dbReference type="PANTHER" id="PTHR10353:SF36">
    <property type="entry name" value="LP05116P"/>
    <property type="match status" value="1"/>
</dbReference>
<accession>A0AA36D9B0</accession>
<name>A0AA36D9B0_9BILA</name>
<organism evidence="5 6">
    <name type="scientific">Mesorhabditis spiculigera</name>
    <dbReference type="NCBI Taxonomy" id="96644"/>
    <lineage>
        <taxon>Eukaryota</taxon>
        <taxon>Metazoa</taxon>
        <taxon>Ecdysozoa</taxon>
        <taxon>Nematoda</taxon>
        <taxon>Chromadorea</taxon>
        <taxon>Rhabditida</taxon>
        <taxon>Rhabditina</taxon>
        <taxon>Rhabditomorpha</taxon>
        <taxon>Rhabditoidea</taxon>
        <taxon>Rhabditidae</taxon>
        <taxon>Mesorhabditinae</taxon>
        <taxon>Mesorhabditis</taxon>
    </lineage>
</organism>
<evidence type="ECO:0000313" key="5">
    <source>
        <dbReference type="EMBL" id="CAJ0582117.1"/>
    </source>
</evidence>
<keyword evidence="3" id="KW-0326">Glycosidase</keyword>
<dbReference type="SUPFAM" id="SSF51445">
    <property type="entry name" value="(Trans)glycosidases"/>
    <property type="match status" value="1"/>
</dbReference>
<dbReference type="Proteomes" id="UP001177023">
    <property type="component" value="Unassembled WGS sequence"/>
</dbReference>
<dbReference type="Pfam" id="PF00232">
    <property type="entry name" value="Glyco_hydro_1"/>
    <property type="match status" value="1"/>
</dbReference>
<evidence type="ECO:0000256" key="4">
    <source>
        <dbReference type="RuleBase" id="RU003690"/>
    </source>
</evidence>
<evidence type="ECO:0008006" key="7">
    <source>
        <dbReference type="Google" id="ProtNLM"/>
    </source>
</evidence>
<dbReference type="Gene3D" id="3.20.20.80">
    <property type="entry name" value="Glycosidases"/>
    <property type="match status" value="1"/>
</dbReference>
<dbReference type="PRINTS" id="PR00131">
    <property type="entry name" value="GLHYDRLASE1"/>
</dbReference>